<dbReference type="Gene3D" id="3.90.228.10">
    <property type="match status" value="1"/>
</dbReference>
<gene>
    <name evidence="1" type="ORF">g.31457</name>
    <name evidence="3" type="ORF">g.31459</name>
    <name evidence="2" type="ORF">g.31460</name>
</gene>
<reference evidence="1" key="1">
    <citation type="submission" date="2015-11" db="EMBL/GenBank/DDBJ databases">
        <title>De novo transcriptome assembly of four potential Pierce s Disease insect vectors from Arizona vineyards.</title>
        <authorList>
            <person name="Tassone E.E."/>
        </authorList>
    </citation>
    <scope>NUCLEOTIDE SEQUENCE</scope>
</reference>
<dbReference type="AlphaFoldDB" id="A0A1B6I3B1"/>
<sequence length="172" mass="20329">MMLGAVLNIVPDYWNEANYDSSRYHLFELNNEDDEYINEMEAFDRNRIRVTKLERIQNPFQFGRFQIRKEQKDFRNNIVEKIKCYHCISQGDLNIALEHNLDVRRYVSTQGDGFQLEKKNPKFYRNLSDAYNSITCSNKVILICDILGRGNVDTCVPTNDTEYMPKYVAYLS</sequence>
<evidence type="ECO:0000313" key="2">
    <source>
        <dbReference type="EMBL" id="JAS82246.1"/>
    </source>
</evidence>
<evidence type="ECO:0000313" key="1">
    <source>
        <dbReference type="EMBL" id="JAS81421.1"/>
    </source>
</evidence>
<dbReference type="EMBL" id="GECU01026285">
    <property type="protein sequence ID" value="JAS81421.1"/>
    <property type="molecule type" value="Transcribed_RNA"/>
</dbReference>
<protein>
    <recommendedName>
        <fullName evidence="4">PARP catalytic domain-containing protein</fullName>
    </recommendedName>
</protein>
<evidence type="ECO:0008006" key="4">
    <source>
        <dbReference type="Google" id="ProtNLM"/>
    </source>
</evidence>
<evidence type="ECO:0000313" key="3">
    <source>
        <dbReference type="EMBL" id="JAS92313.1"/>
    </source>
</evidence>
<accession>A0A1B6I3B1</accession>
<organism evidence="1">
    <name type="scientific">Homalodisca liturata</name>
    <dbReference type="NCBI Taxonomy" id="320908"/>
    <lineage>
        <taxon>Eukaryota</taxon>
        <taxon>Metazoa</taxon>
        <taxon>Ecdysozoa</taxon>
        <taxon>Arthropoda</taxon>
        <taxon>Hexapoda</taxon>
        <taxon>Insecta</taxon>
        <taxon>Pterygota</taxon>
        <taxon>Neoptera</taxon>
        <taxon>Paraneoptera</taxon>
        <taxon>Hemiptera</taxon>
        <taxon>Auchenorrhyncha</taxon>
        <taxon>Membracoidea</taxon>
        <taxon>Cicadellidae</taxon>
        <taxon>Cicadellinae</taxon>
        <taxon>Proconiini</taxon>
        <taxon>Homalodisca</taxon>
    </lineage>
</organism>
<proteinExistence type="predicted"/>
<name>A0A1B6I3B1_9HEMI</name>
<dbReference type="EMBL" id="GECU01015393">
    <property type="protein sequence ID" value="JAS92313.1"/>
    <property type="molecule type" value="Transcribed_RNA"/>
</dbReference>
<dbReference type="EMBL" id="GECU01025460">
    <property type="protein sequence ID" value="JAS82246.1"/>
    <property type="molecule type" value="Transcribed_RNA"/>
</dbReference>